<keyword evidence="2" id="KW-1185">Reference proteome</keyword>
<evidence type="ECO:0000313" key="1">
    <source>
        <dbReference type="EMBL" id="QRD07325.1"/>
    </source>
</evidence>
<reference evidence="2" key="1">
    <citation type="journal article" date="2021" name="BMC Genomics">
        <title>Chromosome-level genome assembly and manually-curated proteome of model necrotroph Parastagonospora nodorum Sn15 reveals a genome-wide trove of candidate effector homologs, and redundancy of virulence-related functions within an accessory chromosome.</title>
        <authorList>
            <person name="Bertazzoni S."/>
            <person name="Jones D.A.B."/>
            <person name="Phan H.T."/>
            <person name="Tan K.-C."/>
            <person name="Hane J.K."/>
        </authorList>
    </citation>
    <scope>NUCLEOTIDE SEQUENCE [LARGE SCALE GENOMIC DNA]</scope>
    <source>
        <strain evidence="2">SN15 / ATCC MYA-4574 / FGSC 10173)</strain>
    </source>
</reference>
<protein>
    <submittedName>
        <fullName evidence="1">Uncharacterized protein</fullName>
    </submittedName>
</protein>
<name>A0A7U2ICW4_PHANO</name>
<sequence length="58" mass="6462">MQNSRSVSVGSRLMTRHAYSVGELPPIEVLALLCTLEYLIQQSQFFRSCVPVGASEVY</sequence>
<dbReference type="VEuPathDB" id="FungiDB:JI435_424250"/>
<evidence type="ECO:0000313" key="2">
    <source>
        <dbReference type="Proteomes" id="UP000663193"/>
    </source>
</evidence>
<accession>A0A7U2ICW4</accession>
<dbReference type="Proteomes" id="UP000663193">
    <property type="component" value="Chromosome 22"/>
</dbReference>
<organism evidence="1 2">
    <name type="scientific">Phaeosphaeria nodorum (strain SN15 / ATCC MYA-4574 / FGSC 10173)</name>
    <name type="common">Glume blotch fungus</name>
    <name type="synonym">Parastagonospora nodorum</name>
    <dbReference type="NCBI Taxonomy" id="321614"/>
    <lineage>
        <taxon>Eukaryota</taxon>
        <taxon>Fungi</taxon>
        <taxon>Dikarya</taxon>
        <taxon>Ascomycota</taxon>
        <taxon>Pezizomycotina</taxon>
        <taxon>Dothideomycetes</taxon>
        <taxon>Pleosporomycetidae</taxon>
        <taxon>Pleosporales</taxon>
        <taxon>Pleosporineae</taxon>
        <taxon>Phaeosphaeriaceae</taxon>
        <taxon>Parastagonospora</taxon>
    </lineage>
</organism>
<dbReference type="AlphaFoldDB" id="A0A7U2ICW4"/>
<gene>
    <name evidence="1" type="ORF">JI435_424250</name>
</gene>
<proteinExistence type="predicted"/>
<dbReference type="EMBL" id="CP069044">
    <property type="protein sequence ID" value="QRD07325.1"/>
    <property type="molecule type" value="Genomic_DNA"/>
</dbReference>